<evidence type="ECO:0000256" key="2">
    <source>
        <dbReference type="ARBA" id="ARBA00005417"/>
    </source>
</evidence>
<evidence type="ECO:0000256" key="1">
    <source>
        <dbReference type="ARBA" id="ARBA00004202"/>
    </source>
</evidence>
<feature type="domain" description="ABC transporter" evidence="9">
    <location>
        <begin position="15"/>
        <end position="255"/>
    </location>
</feature>
<dbReference type="InterPro" id="IPR030679">
    <property type="entry name" value="ABC_ATPase_HisP-typ"/>
</dbReference>
<evidence type="ECO:0000259" key="9">
    <source>
        <dbReference type="PROSITE" id="PS50893"/>
    </source>
</evidence>
<evidence type="ECO:0000256" key="6">
    <source>
        <dbReference type="ARBA" id="ARBA00022840"/>
    </source>
</evidence>
<gene>
    <name evidence="10" type="ORF">C5F48_22140</name>
</gene>
<dbReference type="GO" id="GO:0015424">
    <property type="term" value="F:ABC-type amino acid transporter activity"/>
    <property type="evidence" value="ECO:0007669"/>
    <property type="project" value="InterPro"/>
</dbReference>
<dbReference type="SMART" id="SM00382">
    <property type="entry name" value="AAA"/>
    <property type="match status" value="1"/>
</dbReference>
<evidence type="ECO:0000313" key="11">
    <source>
        <dbReference type="Proteomes" id="UP000241010"/>
    </source>
</evidence>
<evidence type="ECO:0000256" key="7">
    <source>
        <dbReference type="ARBA" id="ARBA00022970"/>
    </source>
</evidence>
<dbReference type="InterPro" id="IPR003593">
    <property type="entry name" value="AAA+_ATPase"/>
</dbReference>
<dbReference type="PANTHER" id="PTHR43166:SF9">
    <property type="entry name" value="GLUTAMATE_ASPARTATE IMPORT ATP-BINDING PROTEIN GLTL"/>
    <property type="match status" value="1"/>
</dbReference>
<dbReference type="Pfam" id="PF00005">
    <property type="entry name" value="ABC_tran"/>
    <property type="match status" value="1"/>
</dbReference>
<dbReference type="GO" id="GO:0005524">
    <property type="term" value="F:ATP binding"/>
    <property type="evidence" value="ECO:0007669"/>
    <property type="project" value="UniProtKB-KW"/>
</dbReference>
<accession>A0A2T4JNX1</accession>
<evidence type="ECO:0000256" key="4">
    <source>
        <dbReference type="ARBA" id="ARBA00022475"/>
    </source>
</evidence>
<dbReference type="PIRSF" id="PIRSF039085">
    <property type="entry name" value="ABC_ATPase_HisP"/>
    <property type="match status" value="1"/>
</dbReference>
<keyword evidence="11" id="KW-1185">Reference proteome</keyword>
<dbReference type="InterPro" id="IPR050086">
    <property type="entry name" value="MetN_ABC_transporter-like"/>
</dbReference>
<evidence type="ECO:0000256" key="3">
    <source>
        <dbReference type="ARBA" id="ARBA00022448"/>
    </source>
</evidence>
<dbReference type="InterPro" id="IPR017871">
    <property type="entry name" value="ABC_transporter-like_CS"/>
</dbReference>
<evidence type="ECO:0000313" key="10">
    <source>
        <dbReference type="EMBL" id="PTE19578.1"/>
    </source>
</evidence>
<dbReference type="PROSITE" id="PS00211">
    <property type="entry name" value="ABC_TRANSPORTER_1"/>
    <property type="match status" value="1"/>
</dbReference>
<organism evidence="10 11">
    <name type="scientific">Cereibacter changlensis JA139</name>
    <dbReference type="NCBI Taxonomy" id="1188249"/>
    <lineage>
        <taxon>Bacteria</taxon>
        <taxon>Pseudomonadati</taxon>
        <taxon>Pseudomonadota</taxon>
        <taxon>Alphaproteobacteria</taxon>
        <taxon>Rhodobacterales</taxon>
        <taxon>Paracoccaceae</taxon>
        <taxon>Cereibacter</taxon>
    </lineage>
</organism>
<dbReference type="CDD" id="cd03262">
    <property type="entry name" value="ABC_HisP_GlnQ"/>
    <property type="match status" value="1"/>
</dbReference>
<comment type="caution">
    <text evidence="10">The sequence shown here is derived from an EMBL/GenBank/DDBJ whole genome shotgun (WGS) entry which is preliminary data.</text>
</comment>
<protein>
    <submittedName>
        <fullName evidence="10">Ectoine/hydroxyectoine ABC transporter ATP-binding protein EhuA</fullName>
    </submittedName>
</protein>
<proteinExistence type="inferred from homology"/>
<dbReference type="InterPro" id="IPR027417">
    <property type="entry name" value="P-loop_NTPase"/>
</dbReference>
<dbReference type="FunFam" id="3.40.50.300:FF:000020">
    <property type="entry name" value="Amino acid ABC transporter ATP-binding component"/>
    <property type="match status" value="1"/>
</dbReference>
<dbReference type="InterPro" id="IPR003439">
    <property type="entry name" value="ABC_transporter-like_ATP-bd"/>
</dbReference>
<keyword evidence="8" id="KW-0472">Membrane</keyword>
<keyword evidence="4" id="KW-1003">Cell membrane</keyword>
<dbReference type="GO" id="GO:0005886">
    <property type="term" value="C:plasma membrane"/>
    <property type="evidence" value="ECO:0007669"/>
    <property type="project" value="UniProtKB-SubCell"/>
</dbReference>
<keyword evidence="3" id="KW-0813">Transport</keyword>
<dbReference type="RefSeq" id="WP_107665910.1">
    <property type="nucleotide sequence ID" value="NZ_PZKG01000222.1"/>
</dbReference>
<dbReference type="Proteomes" id="UP000241010">
    <property type="component" value="Unassembled WGS sequence"/>
</dbReference>
<dbReference type="AlphaFoldDB" id="A0A2T4JNX1"/>
<keyword evidence="5" id="KW-0547">Nucleotide-binding</keyword>
<name>A0A2T4JNX1_9RHOB</name>
<dbReference type="OrthoDB" id="9802264at2"/>
<sequence>MQDTEVLETPAEPVIAARGVSKRFGQVQVLHDVSLAVNSGDVVCVIGPSGRAKTTLLRCMALLEQPSAGEIVLNGAVIADAAGSGATRREAKRVRPEIGLVFQHFNLWPHMTALGNVIEGPIRARGLSREAATERAMTLLRKVGLEDKAESYPSRLSGGQQQRVAIARALAMQPAVIMFDEATSALDPELRHEVLQVMRTLAHEGMTMLVVTHEMGFARSVGDRLIFMDQGCIVEDSVPEQFFQNPSTERAARFLRQIQD</sequence>
<reference evidence="10 11" key="1">
    <citation type="submission" date="2018-03" db="EMBL/GenBank/DDBJ databases">
        <title>Cereibacter changlensis.</title>
        <authorList>
            <person name="Meyer T.E."/>
            <person name="Miller S."/>
            <person name="Lodha T."/>
            <person name="Gandham S."/>
            <person name="Chintalapati S."/>
            <person name="Chintalapati V.R."/>
        </authorList>
    </citation>
    <scope>NUCLEOTIDE SEQUENCE [LARGE SCALE GENOMIC DNA]</scope>
    <source>
        <strain evidence="10 11">JA139</strain>
    </source>
</reference>
<dbReference type="PANTHER" id="PTHR43166">
    <property type="entry name" value="AMINO ACID IMPORT ATP-BINDING PROTEIN"/>
    <property type="match status" value="1"/>
</dbReference>
<evidence type="ECO:0000256" key="5">
    <source>
        <dbReference type="ARBA" id="ARBA00022741"/>
    </source>
</evidence>
<dbReference type="PROSITE" id="PS50893">
    <property type="entry name" value="ABC_TRANSPORTER_2"/>
    <property type="match status" value="1"/>
</dbReference>
<comment type="subcellular location">
    <subcellularLocation>
        <location evidence="1">Cell membrane</location>
        <topology evidence="1">Peripheral membrane protein</topology>
    </subcellularLocation>
</comment>
<dbReference type="Gene3D" id="3.40.50.300">
    <property type="entry name" value="P-loop containing nucleotide triphosphate hydrolases"/>
    <property type="match status" value="1"/>
</dbReference>
<comment type="similarity">
    <text evidence="2">Belongs to the ABC transporter superfamily.</text>
</comment>
<dbReference type="EMBL" id="PZKG01000222">
    <property type="protein sequence ID" value="PTE19578.1"/>
    <property type="molecule type" value="Genomic_DNA"/>
</dbReference>
<keyword evidence="7" id="KW-0029">Amino-acid transport</keyword>
<dbReference type="GO" id="GO:0016887">
    <property type="term" value="F:ATP hydrolysis activity"/>
    <property type="evidence" value="ECO:0007669"/>
    <property type="project" value="InterPro"/>
</dbReference>
<keyword evidence="6 10" id="KW-0067">ATP-binding</keyword>
<evidence type="ECO:0000256" key="8">
    <source>
        <dbReference type="ARBA" id="ARBA00023136"/>
    </source>
</evidence>
<dbReference type="SUPFAM" id="SSF52540">
    <property type="entry name" value="P-loop containing nucleoside triphosphate hydrolases"/>
    <property type="match status" value="1"/>
</dbReference>